<dbReference type="Gene3D" id="3.40.50.150">
    <property type="entry name" value="Vaccinia Virus protein VP39"/>
    <property type="match status" value="1"/>
</dbReference>
<dbReference type="SUPFAM" id="SSF53335">
    <property type="entry name" value="S-adenosyl-L-methionine-dependent methyltransferases"/>
    <property type="match status" value="1"/>
</dbReference>
<name>A0ABV3S3R0_9LACO</name>
<dbReference type="InterPro" id="IPR029063">
    <property type="entry name" value="SAM-dependent_MTases_sf"/>
</dbReference>
<protein>
    <submittedName>
        <fullName evidence="2">Class I SAM-dependent methyltransferase</fullName>
        <ecNumber evidence="2">2.1.1.-</ecNumber>
    </submittedName>
</protein>
<dbReference type="RefSeq" id="WP_367974427.1">
    <property type="nucleotide sequence ID" value="NZ_JBFPEQ010000001.1"/>
</dbReference>
<keyword evidence="2" id="KW-0808">Transferase</keyword>
<dbReference type="CDD" id="cd02440">
    <property type="entry name" value="AdoMet_MTases"/>
    <property type="match status" value="1"/>
</dbReference>
<dbReference type="EC" id="2.1.1.-" evidence="2"/>
<gene>
    <name evidence="2" type="ORF">AB3K24_06355</name>
</gene>
<dbReference type="Pfam" id="PF13649">
    <property type="entry name" value="Methyltransf_25"/>
    <property type="match status" value="1"/>
</dbReference>
<dbReference type="EMBL" id="JBFPER010000001">
    <property type="protein sequence ID" value="MEX0380971.1"/>
    <property type="molecule type" value="Genomic_DNA"/>
</dbReference>
<proteinExistence type="predicted"/>
<keyword evidence="3" id="KW-1185">Reference proteome</keyword>
<evidence type="ECO:0000313" key="2">
    <source>
        <dbReference type="EMBL" id="MEX0380971.1"/>
    </source>
</evidence>
<dbReference type="Proteomes" id="UP001556617">
    <property type="component" value="Unassembled WGS sequence"/>
</dbReference>
<keyword evidence="2" id="KW-0489">Methyltransferase</keyword>
<evidence type="ECO:0000313" key="3">
    <source>
        <dbReference type="Proteomes" id="UP001556617"/>
    </source>
</evidence>
<comment type="caution">
    <text evidence="2">The sequence shown here is derived from an EMBL/GenBank/DDBJ whole genome shotgun (WGS) entry which is preliminary data.</text>
</comment>
<evidence type="ECO:0000259" key="1">
    <source>
        <dbReference type="Pfam" id="PF13649"/>
    </source>
</evidence>
<organism evidence="2 3">
    <name type="scientific">Leuconostoc aquikimchii</name>
    <dbReference type="NCBI Taxonomy" id="3236804"/>
    <lineage>
        <taxon>Bacteria</taxon>
        <taxon>Bacillati</taxon>
        <taxon>Bacillota</taxon>
        <taxon>Bacilli</taxon>
        <taxon>Lactobacillales</taxon>
        <taxon>Lactobacillaceae</taxon>
        <taxon>Leuconostoc</taxon>
    </lineage>
</organism>
<accession>A0ABV3S3R0</accession>
<dbReference type="GO" id="GO:0032259">
    <property type="term" value="P:methylation"/>
    <property type="evidence" value="ECO:0007669"/>
    <property type="project" value="UniProtKB-KW"/>
</dbReference>
<reference evidence="2 3" key="1">
    <citation type="submission" date="2024-07" db="EMBL/GenBank/DDBJ databases">
        <authorList>
            <person name="Yun M."/>
        </authorList>
    </citation>
    <scope>NUCLEOTIDE SEQUENCE [LARGE SCALE GENOMIC DNA]</scope>
    <source>
        <strain evidence="2 3">MS01</strain>
    </source>
</reference>
<dbReference type="GO" id="GO:0008168">
    <property type="term" value="F:methyltransferase activity"/>
    <property type="evidence" value="ECO:0007669"/>
    <property type="project" value="UniProtKB-KW"/>
</dbReference>
<feature type="domain" description="Methyltransferase" evidence="1">
    <location>
        <begin position="42"/>
        <end position="135"/>
    </location>
</feature>
<dbReference type="PANTHER" id="PTHR43591">
    <property type="entry name" value="METHYLTRANSFERASE"/>
    <property type="match status" value="1"/>
</dbReference>
<dbReference type="InterPro" id="IPR041698">
    <property type="entry name" value="Methyltransf_25"/>
</dbReference>
<sequence>MTNLFESDKVANQFNAYNDVLEQVLGYNYILSFFSKHQAATILDYGCGPGKVALRLAEQTASQIVAVDESESMIDIANKQRAHDRIVYQVVKNDRLSFVPNDTIDGAIACYVFINNGSEDRIRRMMTEIYRVLRPKSRFIILDTNPNTTGVPFSTFQNGIKDKVYDYGEQRVEKLHVNQQEDLILYDFNWPNRMYDDNLKYAGFTHVTVKYPTLNDFSAEQMAAITAQYGVINWENERTQAPFILYEAIK</sequence>